<evidence type="ECO:0000313" key="1">
    <source>
        <dbReference type="EMBL" id="KMP07851.1"/>
    </source>
</evidence>
<dbReference type="EMBL" id="DS028097">
    <property type="protein sequence ID" value="KMP07851.1"/>
    <property type="molecule type" value="Genomic_DNA"/>
</dbReference>
<dbReference type="AlphaFoldDB" id="A0A0J6YGK4"/>
<name>A0A0J6YGK4_COCIT</name>
<reference evidence="2" key="1">
    <citation type="journal article" date="2010" name="Genome Res.">
        <title>Population genomic sequencing of Coccidioides fungi reveals recent hybridization and transposon control.</title>
        <authorList>
            <person name="Neafsey D.E."/>
            <person name="Barker B.M."/>
            <person name="Sharpton T.J."/>
            <person name="Stajich J.E."/>
            <person name="Park D.J."/>
            <person name="Whiston E."/>
            <person name="Hung C.-Y."/>
            <person name="McMahan C."/>
            <person name="White J."/>
            <person name="Sykes S."/>
            <person name="Heiman D."/>
            <person name="Young S."/>
            <person name="Zeng Q."/>
            <person name="Abouelleil A."/>
            <person name="Aftuck L."/>
            <person name="Bessette D."/>
            <person name="Brown A."/>
            <person name="FitzGerald M."/>
            <person name="Lui A."/>
            <person name="Macdonald J.P."/>
            <person name="Priest M."/>
            <person name="Orbach M.J."/>
            <person name="Galgiani J.N."/>
            <person name="Kirkland T.N."/>
            <person name="Cole G.T."/>
            <person name="Birren B.W."/>
            <person name="Henn M.R."/>
            <person name="Taylor J.W."/>
            <person name="Rounsley S.D."/>
        </authorList>
    </citation>
    <scope>NUCLEOTIDE SEQUENCE [LARGE SCALE GENOMIC DNA]</scope>
    <source>
        <strain evidence="2">RMSCC 2394</strain>
    </source>
</reference>
<protein>
    <submittedName>
        <fullName evidence="1">Uncharacterized protein</fullName>
    </submittedName>
</protein>
<evidence type="ECO:0000313" key="2">
    <source>
        <dbReference type="Proteomes" id="UP000054565"/>
    </source>
</evidence>
<accession>A0A0J6YGK4</accession>
<gene>
    <name evidence="1" type="ORF">CIRG_07532</name>
</gene>
<organism evidence="1 2">
    <name type="scientific">Coccidioides immitis RMSCC 2394</name>
    <dbReference type="NCBI Taxonomy" id="404692"/>
    <lineage>
        <taxon>Eukaryota</taxon>
        <taxon>Fungi</taxon>
        <taxon>Dikarya</taxon>
        <taxon>Ascomycota</taxon>
        <taxon>Pezizomycotina</taxon>
        <taxon>Eurotiomycetes</taxon>
        <taxon>Eurotiomycetidae</taxon>
        <taxon>Onygenales</taxon>
        <taxon>Onygenaceae</taxon>
        <taxon>Coccidioides</taxon>
    </lineage>
</organism>
<dbReference type="Proteomes" id="UP000054565">
    <property type="component" value="Unassembled WGS sequence"/>
</dbReference>
<sequence>MSGHCGRYWMTFSPRCGNSIAELWVTARERASIIKKAQEDALARLPLNTLFIVLYIRSDPPQSNDFHWGYYFHTSAQGGLKYHMRNLGGGWIPDHGPTGGVFQVQFPVRPYPDRKRPTRKARFSRADYEISRWRRQFNSRYNLPSMANGHLARVDSTRDSTLQQY</sequence>
<proteinExistence type="predicted"/>
<dbReference type="OrthoDB" id="3016366at2759"/>